<dbReference type="InterPro" id="IPR036236">
    <property type="entry name" value="Znf_C2H2_sf"/>
</dbReference>
<dbReference type="AlphaFoldDB" id="A0A4C1TAW4"/>
<evidence type="ECO:0000256" key="3">
    <source>
        <dbReference type="ARBA" id="ARBA00022771"/>
    </source>
</evidence>
<dbReference type="InterPro" id="IPR013087">
    <property type="entry name" value="Znf_C2H2_type"/>
</dbReference>
<evidence type="ECO:0000256" key="6">
    <source>
        <dbReference type="PROSITE-ProRule" id="PRU00042"/>
    </source>
</evidence>
<feature type="domain" description="C2H2-type" evidence="7">
    <location>
        <begin position="166"/>
        <end position="193"/>
    </location>
</feature>
<keyword evidence="3 6" id="KW-0863">Zinc-finger</keyword>
<feature type="domain" description="C2H2-type" evidence="7">
    <location>
        <begin position="77"/>
        <end position="104"/>
    </location>
</feature>
<dbReference type="InterPro" id="IPR050826">
    <property type="entry name" value="Krueppel_C2H2_ZnFinger"/>
</dbReference>
<dbReference type="FunFam" id="3.30.160.60:FF:000446">
    <property type="entry name" value="Zinc finger protein"/>
    <property type="match status" value="1"/>
</dbReference>
<dbReference type="Proteomes" id="UP000299102">
    <property type="component" value="Unassembled WGS sequence"/>
</dbReference>
<keyword evidence="4" id="KW-0862">Zinc</keyword>
<feature type="domain" description="C2H2-type" evidence="7">
    <location>
        <begin position="313"/>
        <end position="336"/>
    </location>
</feature>
<gene>
    <name evidence="8" type="primary">ZNF595</name>
    <name evidence="8" type="ORF">EVAR_92842_1</name>
</gene>
<keyword evidence="2" id="KW-0677">Repeat</keyword>
<dbReference type="Pfam" id="PF00096">
    <property type="entry name" value="zf-C2H2"/>
    <property type="match status" value="6"/>
</dbReference>
<protein>
    <submittedName>
        <fullName evidence="8">Zinc finger protein 595</fullName>
    </submittedName>
</protein>
<accession>A0A4C1TAW4</accession>
<evidence type="ECO:0000259" key="7">
    <source>
        <dbReference type="PROSITE" id="PS50157"/>
    </source>
</evidence>
<dbReference type="EMBL" id="BGZK01000046">
    <property type="protein sequence ID" value="GBP11306.1"/>
    <property type="molecule type" value="Genomic_DNA"/>
</dbReference>
<keyword evidence="1" id="KW-0479">Metal-binding</keyword>
<dbReference type="GO" id="GO:0008270">
    <property type="term" value="F:zinc ion binding"/>
    <property type="evidence" value="ECO:0007669"/>
    <property type="project" value="UniProtKB-KW"/>
</dbReference>
<dbReference type="PROSITE" id="PS50157">
    <property type="entry name" value="ZINC_FINGER_C2H2_2"/>
    <property type="match status" value="11"/>
</dbReference>
<evidence type="ECO:0000256" key="2">
    <source>
        <dbReference type="ARBA" id="ARBA00022737"/>
    </source>
</evidence>
<keyword evidence="9" id="KW-1185">Reference proteome</keyword>
<feature type="domain" description="C2H2-type" evidence="7">
    <location>
        <begin position="615"/>
        <end position="642"/>
    </location>
</feature>
<feature type="domain" description="C2H2-type" evidence="7">
    <location>
        <begin position="194"/>
        <end position="223"/>
    </location>
</feature>
<feature type="domain" description="C2H2-type" evidence="7">
    <location>
        <begin position="254"/>
        <end position="282"/>
    </location>
</feature>
<dbReference type="GO" id="GO:0005634">
    <property type="term" value="C:nucleus"/>
    <property type="evidence" value="ECO:0007669"/>
    <property type="project" value="UniProtKB-ARBA"/>
</dbReference>
<dbReference type="FunFam" id="3.30.160.60:FF:003287">
    <property type="entry name" value="Zgc:113343"/>
    <property type="match status" value="1"/>
</dbReference>
<dbReference type="OrthoDB" id="8117402at2759"/>
<comment type="caution">
    <text evidence="8">The sequence shown here is derived from an EMBL/GenBank/DDBJ whole genome shotgun (WGS) entry which is preliminary data.</text>
</comment>
<dbReference type="STRING" id="151549.A0A4C1TAW4"/>
<name>A0A4C1TAW4_EUMVA</name>
<proteinExistence type="predicted"/>
<evidence type="ECO:0000313" key="9">
    <source>
        <dbReference type="Proteomes" id="UP000299102"/>
    </source>
</evidence>
<feature type="domain" description="C2H2-type" evidence="7">
    <location>
        <begin position="817"/>
        <end position="844"/>
    </location>
</feature>
<reference evidence="8 9" key="1">
    <citation type="journal article" date="2019" name="Commun. Biol.">
        <title>The bagworm genome reveals a unique fibroin gene that provides high tensile strength.</title>
        <authorList>
            <person name="Kono N."/>
            <person name="Nakamura H."/>
            <person name="Ohtoshi R."/>
            <person name="Tomita M."/>
            <person name="Numata K."/>
            <person name="Arakawa K."/>
        </authorList>
    </citation>
    <scope>NUCLEOTIDE SEQUENCE [LARGE SCALE GENOMIC DNA]</scope>
</reference>
<evidence type="ECO:0000256" key="1">
    <source>
        <dbReference type="ARBA" id="ARBA00022723"/>
    </source>
</evidence>
<dbReference type="Gene3D" id="3.30.160.60">
    <property type="entry name" value="Classic Zinc Finger"/>
    <property type="match status" value="8"/>
</dbReference>
<dbReference type="SMART" id="SM00355">
    <property type="entry name" value="ZnF_C2H2"/>
    <property type="match status" value="13"/>
</dbReference>
<organism evidence="8 9">
    <name type="scientific">Eumeta variegata</name>
    <name type="common">Bagworm moth</name>
    <name type="synonym">Eumeta japonica</name>
    <dbReference type="NCBI Taxonomy" id="151549"/>
    <lineage>
        <taxon>Eukaryota</taxon>
        <taxon>Metazoa</taxon>
        <taxon>Ecdysozoa</taxon>
        <taxon>Arthropoda</taxon>
        <taxon>Hexapoda</taxon>
        <taxon>Insecta</taxon>
        <taxon>Pterygota</taxon>
        <taxon>Neoptera</taxon>
        <taxon>Endopterygota</taxon>
        <taxon>Lepidoptera</taxon>
        <taxon>Glossata</taxon>
        <taxon>Ditrysia</taxon>
        <taxon>Tineoidea</taxon>
        <taxon>Psychidae</taxon>
        <taxon>Oiketicinae</taxon>
        <taxon>Eumeta</taxon>
    </lineage>
</organism>
<feature type="domain" description="C2H2-type" evidence="7">
    <location>
        <begin position="284"/>
        <end position="312"/>
    </location>
</feature>
<evidence type="ECO:0000313" key="8">
    <source>
        <dbReference type="EMBL" id="GBP11306.1"/>
    </source>
</evidence>
<feature type="domain" description="C2H2-type" evidence="7">
    <location>
        <begin position="224"/>
        <end position="247"/>
    </location>
</feature>
<evidence type="ECO:0000256" key="5">
    <source>
        <dbReference type="ARBA" id="ARBA00023242"/>
    </source>
</evidence>
<evidence type="ECO:0000256" key="4">
    <source>
        <dbReference type="ARBA" id="ARBA00022833"/>
    </source>
</evidence>
<keyword evidence="5" id="KW-0539">Nucleus</keyword>
<dbReference type="PROSITE" id="PS00028">
    <property type="entry name" value="ZINC_FINGER_C2H2_1"/>
    <property type="match status" value="11"/>
</dbReference>
<sequence length="996" mass="118667">MENGDQIKREIPEFDLGDMLSQNVLEEEYQDHTPEFSEYFISKASEKPFKCESCDKSFSRIDVLRMHNFIHTGEKPYKCNFCEYACRDPTSLKRHEARHMGILPQYRCQICKYKCEKKWALKQHVAEKHLNLDVRKYKCGQCEKNYKKKVLLNNHIRSVHDQCKPYQCDVCKKYLTTRSNLMSHMNRHFGERVSACDYDGCGKTFKTKGEMQKHRIIHYPKEQKPCPDCGKRFTRQARLDRHRMVMHRTRWRNTPCAECGIRFYSQSYLDKHMRTVHNEDRDTYMCDYCGMRYNNKPGLIVHMRHKHFKKKKHTCDICGEKFKNLTPMKRHKWLEHGVKCMWQKRKKKELPINIADVKIEAIDVEENDLEEVLRRMEQCQDKTIDFEEPAYPNEVLTQDIAKSIISKNSNDLKNVPEVVFDNYYIERIVGNRDVDEKNTKSNMAENMDDSQKLAKECIEDLLQRVRKKIELKALARSRGKIENYIASRKRQNSLLHNAQAAQGEKLIKAAVKNQEDEYQDVKEIETTKVERVYNIDRPRRNSSVRNYMDFFKEPEMYMVHDEDVPGPKEKIQNNVKTVKTCKRKIVRSSTNKMAAVQRKAEVPENPSEKFKFNAFQCYACFQLFETKRKLIEHCKQHFNVDNKRRITKCPFCDFEVSTKRHGIWRHMRKEHGVKFNYTSSELTLLKNPNTNEKKFVVRLSDKTADSEAVDNSDTLKDIGVTEMEIRPSIEHLNKQLAVELDRKNRNKRYGTVLKKRLVRKDKEWFVEMEEVHIEGRNIKDVKKSDYVGKQDLSKDLYLEEMIKLSKSARKEGRKILFPCNMCSKVCTALCGLKLHRRVHNANAKPFRPKIWKHKMEQRFETPKPLIKAKEGNEENRRAKPKSIPKKRYRCDENLKEFFKNNITGSDVEFEQFLREYRKVSKIHKDDLEKLEDDKEFGIKKTTDVERRHTVKNRKIDRIIKKNKQYIRVIMLSKREWKNRIERINALRAKNRLGSRT</sequence>
<dbReference type="PANTHER" id="PTHR24377">
    <property type="entry name" value="IP01015P-RELATED"/>
    <property type="match status" value="1"/>
</dbReference>
<feature type="domain" description="C2H2-type" evidence="7">
    <location>
        <begin position="137"/>
        <end position="165"/>
    </location>
</feature>
<dbReference type="SUPFAM" id="SSF57667">
    <property type="entry name" value="beta-beta-alpha zinc fingers"/>
    <property type="match status" value="4"/>
</dbReference>
<feature type="domain" description="C2H2-type" evidence="7">
    <location>
        <begin position="49"/>
        <end position="76"/>
    </location>
</feature>